<proteinExistence type="predicted"/>
<name>A0AAF0YKE9_9TREE</name>
<keyword evidence="3" id="KW-1185">Reference proteome</keyword>
<gene>
    <name evidence="2" type="ORF">LOC62_07G009185</name>
</gene>
<evidence type="ECO:0000313" key="2">
    <source>
        <dbReference type="EMBL" id="WOO85689.1"/>
    </source>
</evidence>
<sequence length="357" mass="36537">MDAPKNGESSRSAMDTDAAEPTLASGTGGAGAAPPAARAVPALILPDWDPLPPKHLHSSLDLISLLHLDGLYNSYVRPYFDPVPETDDEGGADGHGAAAGGRDKPVRPRKKQGLSKGYVGLLEDCIDPVPMGSQAEHSLLPLVGEWLDPPRPLGPDEIPEGTITLISADILASAKLEVGLKQDGYAGGEKLGVREAEERRRRKKQARLSQSVAPDLPDLALPSPTGGAPPTPIAPPNRGRGTPFTAPRRGGGPPGSGGGGSGRPPWPRASAPPGHGPGYRPNPAGVRPGTPGTPTPRGGPTPGTPGGGGTPLKRPGDGAYPAAVKRMRPHGGGSRSASPADVGVKAMFKGHRRTEEP</sequence>
<dbReference type="GeneID" id="87812348"/>
<evidence type="ECO:0000313" key="3">
    <source>
        <dbReference type="Proteomes" id="UP000827549"/>
    </source>
</evidence>
<dbReference type="AlphaFoldDB" id="A0AAF0YKE9"/>
<evidence type="ECO:0008006" key="4">
    <source>
        <dbReference type="Google" id="ProtNLM"/>
    </source>
</evidence>
<organism evidence="2 3">
    <name type="scientific">Vanrija pseudolonga</name>
    <dbReference type="NCBI Taxonomy" id="143232"/>
    <lineage>
        <taxon>Eukaryota</taxon>
        <taxon>Fungi</taxon>
        <taxon>Dikarya</taxon>
        <taxon>Basidiomycota</taxon>
        <taxon>Agaricomycotina</taxon>
        <taxon>Tremellomycetes</taxon>
        <taxon>Trichosporonales</taxon>
        <taxon>Trichosporonaceae</taxon>
        <taxon>Vanrija</taxon>
    </lineage>
</organism>
<feature type="compositionally biased region" description="Gly residues" evidence="1">
    <location>
        <begin position="249"/>
        <end position="262"/>
    </location>
</feature>
<feature type="compositionally biased region" description="Pro residues" evidence="1">
    <location>
        <begin position="291"/>
        <end position="303"/>
    </location>
</feature>
<feature type="region of interest" description="Disordered" evidence="1">
    <location>
        <begin position="1"/>
        <end position="35"/>
    </location>
</feature>
<evidence type="ECO:0000256" key="1">
    <source>
        <dbReference type="SAM" id="MobiDB-lite"/>
    </source>
</evidence>
<dbReference type="Proteomes" id="UP000827549">
    <property type="component" value="Chromosome 7"/>
</dbReference>
<feature type="region of interest" description="Disordered" evidence="1">
    <location>
        <begin position="181"/>
        <end position="357"/>
    </location>
</feature>
<accession>A0AAF0YKE9</accession>
<feature type="region of interest" description="Disordered" evidence="1">
    <location>
        <begin position="83"/>
        <end position="112"/>
    </location>
</feature>
<reference evidence="2" key="1">
    <citation type="submission" date="2023-10" db="EMBL/GenBank/DDBJ databases">
        <authorList>
            <person name="Noh H."/>
        </authorList>
    </citation>
    <scope>NUCLEOTIDE SEQUENCE</scope>
    <source>
        <strain evidence="2">DUCC4014</strain>
    </source>
</reference>
<protein>
    <recommendedName>
        <fullName evidence="4">Mediator of RNA polymerase II transcription subunit 19</fullName>
    </recommendedName>
</protein>
<dbReference type="RefSeq" id="XP_062631715.1">
    <property type="nucleotide sequence ID" value="XM_062775731.1"/>
</dbReference>
<feature type="compositionally biased region" description="Low complexity" evidence="1">
    <location>
        <begin position="213"/>
        <end position="226"/>
    </location>
</feature>
<feature type="compositionally biased region" description="Basic residues" evidence="1">
    <location>
        <begin position="348"/>
        <end position="357"/>
    </location>
</feature>
<dbReference type="EMBL" id="CP086720">
    <property type="protein sequence ID" value="WOO85689.1"/>
    <property type="molecule type" value="Genomic_DNA"/>
</dbReference>
<feature type="compositionally biased region" description="Low complexity" evidence="1">
    <location>
        <begin position="236"/>
        <end position="248"/>
    </location>
</feature>